<dbReference type="EMBL" id="CP010537">
    <property type="protein sequence ID" value="AJG24601.1"/>
    <property type="molecule type" value="Genomic_DNA"/>
</dbReference>
<evidence type="ECO:0000313" key="2">
    <source>
        <dbReference type="Proteomes" id="UP000031843"/>
    </source>
</evidence>
<proteinExistence type="predicted"/>
<keyword evidence="2" id="KW-1185">Reference proteome</keyword>
<dbReference type="KEGG" id="cbw:RR42_s3020"/>
<reference evidence="1 2" key="1">
    <citation type="journal article" date="2015" name="Genome Announc.">
        <title>Complete Genome Sequence of Cupriavidus basilensis 4G11, Isolated from the Oak Ridge Field Research Center Site.</title>
        <authorList>
            <person name="Ray J."/>
            <person name="Waters R.J."/>
            <person name="Skerker J.M."/>
            <person name="Kuehl J.V."/>
            <person name="Price M.N."/>
            <person name="Huang J."/>
            <person name="Chakraborty R."/>
            <person name="Arkin A.P."/>
            <person name="Deutschbauer A."/>
        </authorList>
    </citation>
    <scope>NUCLEOTIDE SEQUENCE [LARGE SCALE GENOMIC DNA]</scope>
    <source>
        <strain evidence="1">4G11</strain>
    </source>
</reference>
<evidence type="ECO:0000313" key="1">
    <source>
        <dbReference type="EMBL" id="AJG24601.1"/>
    </source>
</evidence>
<dbReference type="Proteomes" id="UP000031843">
    <property type="component" value="Chromosome secondary"/>
</dbReference>
<accession>A0A0C4YVP1</accession>
<protein>
    <submittedName>
        <fullName evidence="1">Uncharacterized protein</fullName>
    </submittedName>
</protein>
<gene>
    <name evidence="1" type="ORF">RR42_s3020</name>
</gene>
<sequence length="50" mass="5632">MRGLNGRHCVSPQLENMAGVCRWPSARGSTTLRTMAIRQTHDQQPPCRKP</sequence>
<dbReference type="AlphaFoldDB" id="A0A0C4YVP1"/>
<name>A0A0C4YVP1_9BURK</name>
<organism evidence="1 2">
    <name type="scientific">Cupriavidus basilensis</name>
    <dbReference type="NCBI Taxonomy" id="68895"/>
    <lineage>
        <taxon>Bacteria</taxon>
        <taxon>Pseudomonadati</taxon>
        <taxon>Pseudomonadota</taxon>
        <taxon>Betaproteobacteria</taxon>
        <taxon>Burkholderiales</taxon>
        <taxon>Burkholderiaceae</taxon>
        <taxon>Cupriavidus</taxon>
    </lineage>
</organism>